<evidence type="ECO:0000256" key="1">
    <source>
        <dbReference type="ARBA" id="ARBA00004651"/>
    </source>
</evidence>
<evidence type="ECO:0000256" key="5">
    <source>
        <dbReference type="ARBA" id="ARBA00023136"/>
    </source>
</evidence>
<dbReference type="InterPro" id="IPR050250">
    <property type="entry name" value="Macrolide_Exporter_MacB"/>
</dbReference>
<feature type="transmembrane region" description="Helical" evidence="7">
    <location>
        <begin position="335"/>
        <end position="361"/>
    </location>
</feature>
<name>A0ABP5TXV2_9ACTN</name>
<keyword evidence="5 7" id="KW-0472">Membrane</keyword>
<keyword evidence="2" id="KW-1003">Cell membrane</keyword>
<accession>A0ABP5TXV2</accession>
<dbReference type="PANTHER" id="PTHR30572:SF4">
    <property type="entry name" value="ABC TRANSPORTER PERMEASE YTRF"/>
    <property type="match status" value="1"/>
</dbReference>
<feature type="transmembrane region" description="Helical" evidence="7">
    <location>
        <begin position="452"/>
        <end position="476"/>
    </location>
</feature>
<feature type="transmembrane region" description="Helical" evidence="7">
    <location>
        <begin position="930"/>
        <end position="955"/>
    </location>
</feature>
<gene>
    <name evidence="10" type="ORF">GCM10010170_062390</name>
</gene>
<dbReference type="Proteomes" id="UP001501444">
    <property type="component" value="Unassembled WGS sequence"/>
</dbReference>
<dbReference type="InterPro" id="IPR003838">
    <property type="entry name" value="ABC3_permease_C"/>
</dbReference>
<feature type="transmembrane region" description="Helical" evidence="7">
    <location>
        <begin position="887"/>
        <end position="909"/>
    </location>
</feature>
<keyword evidence="3 7" id="KW-0812">Transmembrane</keyword>
<keyword evidence="4 7" id="KW-1133">Transmembrane helix</keyword>
<evidence type="ECO:0000313" key="10">
    <source>
        <dbReference type="EMBL" id="GAA2364499.1"/>
    </source>
</evidence>
<keyword evidence="11" id="KW-1185">Reference proteome</keyword>
<feature type="signal peptide" evidence="8">
    <location>
        <begin position="1"/>
        <end position="28"/>
    </location>
</feature>
<dbReference type="Pfam" id="PF02687">
    <property type="entry name" value="FtsX"/>
    <property type="match status" value="1"/>
</dbReference>
<dbReference type="EMBL" id="BAAARV010000061">
    <property type="protein sequence ID" value="GAA2364499.1"/>
    <property type="molecule type" value="Genomic_DNA"/>
</dbReference>
<organism evidence="10 11">
    <name type="scientific">Dactylosporangium salmoneum</name>
    <dbReference type="NCBI Taxonomy" id="53361"/>
    <lineage>
        <taxon>Bacteria</taxon>
        <taxon>Bacillati</taxon>
        <taxon>Actinomycetota</taxon>
        <taxon>Actinomycetes</taxon>
        <taxon>Micromonosporales</taxon>
        <taxon>Micromonosporaceae</taxon>
        <taxon>Dactylosporangium</taxon>
    </lineage>
</organism>
<feature type="transmembrane region" description="Helical" evidence="7">
    <location>
        <begin position="981"/>
        <end position="1002"/>
    </location>
</feature>
<feature type="transmembrane region" description="Helical" evidence="7">
    <location>
        <begin position="507"/>
        <end position="525"/>
    </location>
</feature>
<comment type="caution">
    <text evidence="10">The sequence shown here is derived from an EMBL/GenBank/DDBJ whole genome shotgun (WGS) entry which is preliminary data.</text>
</comment>
<comment type="subcellular location">
    <subcellularLocation>
        <location evidence="1">Cell membrane</location>
        <topology evidence="1">Multi-pass membrane protein</topology>
    </subcellularLocation>
</comment>
<dbReference type="PANTHER" id="PTHR30572">
    <property type="entry name" value="MEMBRANE COMPONENT OF TRANSPORTER-RELATED"/>
    <property type="match status" value="1"/>
</dbReference>
<sequence length="1011" mass="108020">MIGLVLSMVRARAGQALTAFLLAMFAMAAAVSAPVYSATADRAVVRSEVAAAPVAERVLQARRTQPKSGDHDFEDLVPEVFDGAQFTSVYSTEYDTMIFPADVVKYQPIAPRLVYRDDTCAHLRFSAGRCFVSESEVVLSTAQVKQLDLHLGDTFEISYATVDPEGGDFVEAGPRVRFTLVGVYDPINPADLYWSDADYFNPRQTARMTTEPAFVNRLTMEAMEHGPERQIFDFVIDWSRIDRESLDSINAAVKHGEAQLTGLPGHVVVETKLPALAKRINADRDLVAQVVPVAAVPLVLLCWFVLFIAVAAATQERRLELGLLSLRGVSTPRRWWLAAGESIVAILAGAASGFVLGHYLVRLAAQLLLSSAGDVPLSAGLTLWSLAALVGALVAAVLAQRAELVKRTSDLLRNVPSRASRWGAPVFEVLVVVLAAVSVVQLRRGGEGLTGFALVAPSAVVIAVALLAARAVLPIAEAVGRRALRRGRLGPTLAAYALTRRPGTQRILALFVVALGLMVFAATAADASADARDRRNRVELGAPRVLSVEPLSRASLLSKVRAVDKDHKFAMATAMLPVGDDTGVPPMLAVDSEALPAVALWEDKALSAQKASELLKPPTSQRSIEVDNKDVSLDATIDSLVDAYRVHWVAVVVPYDGSGVGRVDLGLVQTGRHTYVRNLPMCVNGCRLAGLELQQPENRGFDVTMTLHSLSQHDKKVIDEAAFANPDGWRTPESPGPRLLVPTLTAAKDGLRAELTNYKGADTSVKILPTDAPSPLPVIMARTAGIGDHMTGLDENRQSIAIAGEVETVPKLGYHGGLVDLEYAERLAADGGDALYPQIFLGPQAPADVIEQLQAQGLRIMSDRSLGPLRAAMDEQGPAVALRFHQLAAGLAVLLGAGALWLVASLDRLRRAGELRSLRAQGVTRRDAGANGYLALVGTAALIAPFAALASWLLVREYLPVFSDDADGFEASIWPSPEPVAIAWGAAALVLAASAVVAGARMRAASEQRRR</sequence>
<reference evidence="11" key="1">
    <citation type="journal article" date="2019" name="Int. J. Syst. Evol. Microbiol.">
        <title>The Global Catalogue of Microorganisms (GCM) 10K type strain sequencing project: providing services to taxonomists for standard genome sequencing and annotation.</title>
        <authorList>
            <consortium name="The Broad Institute Genomics Platform"/>
            <consortium name="The Broad Institute Genome Sequencing Center for Infectious Disease"/>
            <person name="Wu L."/>
            <person name="Ma J."/>
        </authorList>
    </citation>
    <scope>NUCLEOTIDE SEQUENCE [LARGE SCALE GENOMIC DNA]</scope>
    <source>
        <strain evidence="11">JCM 3272</strain>
    </source>
</reference>
<evidence type="ECO:0000259" key="9">
    <source>
        <dbReference type="Pfam" id="PF02687"/>
    </source>
</evidence>
<feature type="transmembrane region" description="Helical" evidence="7">
    <location>
        <begin position="290"/>
        <end position="314"/>
    </location>
</feature>
<evidence type="ECO:0000256" key="2">
    <source>
        <dbReference type="ARBA" id="ARBA00022475"/>
    </source>
</evidence>
<evidence type="ECO:0000313" key="11">
    <source>
        <dbReference type="Proteomes" id="UP001501444"/>
    </source>
</evidence>
<protein>
    <recommendedName>
        <fullName evidence="9">ABC3 transporter permease C-terminal domain-containing protein</fullName>
    </recommendedName>
</protein>
<evidence type="ECO:0000256" key="7">
    <source>
        <dbReference type="SAM" id="Phobius"/>
    </source>
</evidence>
<keyword evidence="8" id="KW-0732">Signal</keyword>
<feature type="transmembrane region" description="Helical" evidence="7">
    <location>
        <begin position="419"/>
        <end position="440"/>
    </location>
</feature>
<dbReference type="RefSeq" id="WP_344616129.1">
    <property type="nucleotide sequence ID" value="NZ_BAAARV010000061.1"/>
</dbReference>
<feature type="transmembrane region" description="Helical" evidence="7">
    <location>
        <begin position="381"/>
        <end position="399"/>
    </location>
</feature>
<feature type="domain" description="ABC3 transporter permease C-terminal" evidence="9">
    <location>
        <begin position="296"/>
        <end position="399"/>
    </location>
</feature>
<evidence type="ECO:0000256" key="4">
    <source>
        <dbReference type="ARBA" id="ARBA00022989"/>
    </source>
</evidence>
<proteinExistence type="inferred from homology"/>
<evidence type="ECO:0000256" key="3">
    <source>
        <dbReference type="ARBA" id="ARBA00022692"/>
    </source>
</evidence>
<evidence type="ECO:0000256" key="6">
    <source>
        <dbReference type="ARBA" id="ARBA00038076"/>
    </source>
</evidence>
<comment type="similarity">
    <text evidence="6">Belongs to the ABC-4 integral membrane protein family.</text>
</comment>
<evidence type="ECO:0000256" key="8">
    <source>
        <dbReference type="SAM" id="SignalP"/>
    </source>
</evidence>
<feature type="chain" id="PRO_5045038171" description="ABC3 transporter permease C-terminal domain-containing protein" evidence="8">
    <location>
        <begin position="29"/>
        <end position="1011"/>
    </location>
</feature>